<dbReference type="RefSeq" id="WP_124873339.1">
    <property type="nucleotide sequence ID" value="NZ_CP034184.1"/>
</dbReference>
<name>A0A3G8YGJ1_9DEIO</name>
<sequence>MGYLEINAFLKREAARKKAMYERAANFDPRAPETPEARELRLDDEAEMRADEDAYESAYDAEAIAHRDSDHWR</sequence>
<reference evidence="2 3" key="1">
    <citation type="submission" date="2018-11" db="EMBL/GenBank/DDBJ databases">
        <title>Deinococcus shelandsis sp. nov., isolated from South Shetland Islands soil of Antarctica.</title>
        <authorList>
            <person name="Tian J."/>
        </authorList>
    </citation>
    <scope>NUCLEOTIDE SEQUENCE [LARGE SCALE GENOMIC DNA]</scope>
    <source>
        <strain evidence="2 3">S14-83T</strain>
    </source>
</reference>
<dbReference type="KEGG" id="dph:EHF33_14140"/>
<accession>A0A3G8YGJ1</accession>
<evidence type="ECO:0000256" key="1">
    <source>
        <dbReference type="SAM" id="MobiDB-lite"/>
    </source>
</evidence>
<feature type="compositionally biased region" description="Basic and acidic residues" evidence="1">
    <location>
        <begin position="30"/>
        <end position="45"/>
    </location>
</feature>
<protein>
    <submittedName>
        <fullName evidence="2">Uncharacterized protein</fullName>
    </submittedName>
</protein>
<gene>
    <name evidence="2" type="ORF">EHF33_14140</name>
</gene>
<dbReference type="EMBL" id="CP034184">
    <property type="protein sequence ID" value="AZI44055.1"/>
    <property type="molecule type" value="Genomic_DNA"/>
</dbReference>
<evidence type="ECO:0000313" key="3">
    <source>
        <dbReference type="Proteomes" id="UP000276417"/>
    </source>
</evidence>
<proteinExistence type="predicted"/>
<feature type="compositionally biased region" description="Basic and acidic residues" evidence="1">
    <location>
        <begin position="63"/>
        <end position="73"/>
    </location>
</feature>
<organism evidence="2 3">
    <name type="scientific">Deinococcus psychrotolerans</name>
    <dbReference type="NCBI Taxonomy" id="2489213"/>
    <lineage>
        <taxon>Bacteria</taxon>
        <taxon>Thermotogati</taxon>
        <taxon>Deinococcota</taxon>
        <taxon>Deinococci</taxon>
        <taxon>Deinococcales</taxon>
        <taxon>Deinococcaceae</taxon>
        <taxon>Deinococcus</taxon>
    </lineage>
</organism>
<feature type="region of interest" description="Disordered" evidence="1">
    <location>
        <begin position="54"/>
        <end position="73"/>
    </location>
</feature>
<keyword evidence="3" id="KW-1185">Reference proteome</keyword>
<dbReference type="Proteomes" id="UP000276417">
    <property type="component" value="Chromosome 2"/>
</dbReference>
<evidence type="ECO:0000313" key="2">
    <source>
        <dbReference type="EMBL" id="AZI44055.1"/>
    </source>
</evidence>
<dbReference type="AlphaFoldDB" id="A0A3G8YGJ1"/>
<feature type="region of interest" description="Disordered" evidence="1">
    <location>
        <begin position="26"/>
        <end position="45"/>
    </location>
</feature>